<evidence type="ECO:0000256" key="4">
    <source>
        <dbReference type="ARBA" id="ARBA00022989"/>
    </source>
</evidence>
<comment type="subcellular location">
    <subcellularLocation>
        <location evidence="1">Membrane</location>
        <topology evidence="1">Multi-pass membrane protein</topology>
    </subcellularLocation>
</comment>
<keyword evidence="8" id="KW-1185">Reference proteome</keyword>
<feature type="transmembrane region" description="Helical" evidence="6">
    <location>
        <begin position="436"/>
        <end position="457"/>
    </location>
</feature>
<keyword evidence="4 6" id="KW-1133">Transmembrane helix</keyword>
<feature type="transmembrane region" description="Helical" evidence="6">
    <location>
        <begin position="208"/>
        <end position="232"/>
    </location>
</feature>
<organism evidence="7 8">
    <name type="scientific">Cinnamomum micranthum f. kanehirae</name>
    <dbReference type="NCBI Taxonomy" id="337451"/>
    <lineage>
        <taxon>Eukaryota</taxon>
        <taxon>Viridiplantae</taxon>
        <taxon>Streptophyta</taxon>
        <taxon>Embryophyta</taxon>
        <taxon>Tracheophyta</taxon>
        <taxon>Spermatophyta</taxon>
        <taxon>Magnoliopsida</taxon>
        <taxon>Magnoliidae</taxon>
        <taxon>Laurales</taxon>
        <taxon>Lauraceae</taxon>
        <taxon>Cinnamomum</taxon>
    </lineage>
</organism>
<evidence type="ECO:0000256" key="5">
    <source>
        <dbReference type="ARBA" id="ARBA00023136"/>
    </source>
</evidence>
<dbReference type="EMBL" id="QPKB01000006">
    <property type="protein sequence ID" value="RWR86285.1"/>
    <property type="molecule type" value="Genomic_DNA"/>
</dbReference>
<feature type="transmembrane region" description="Helical" evidence="6">
    <location>
        <begin position="47"/>
        <end position="65"/>
    </location>
</feature>
<feature type="transmembrane region" description="Helical" evidence="6">
    <location>
        <begin position="77"/>
        <end position="97"/>
    </location>
</feature>
<sequence>MSSSPLLEGGGGTYEGQVQKKWWEKMVDAEEAKHQVLFSLPMIVTNVSYYCITLVSVMFAGHVGSLELAGSTLANSWATVTGLALMTGLSGALETLCGQGFGAKLYRMLGIYLQSSIITCFIFSVVVSVLWFFSEQVLILLHQEPEIAKMAGLYLKYLIPGLFAYGFLQCLLRFLQTQSVVIPLVICSLVPFVIHVGLAYLLTYHTTLGFKGAALAAAISLWLSFIMLALYVNYSEKFKYTWEGLSMECFQYVLPNMKLAIPSAVMVCLEYWAFELLVLLAGLMPDAENTTSLIAICVNTEAVTFMLTYGFSAAVSTRVSNELGAGNVDKAKNAVSVTLRLSVLLATIVVLSLIFGHNIWATSFSDSQTIIKQFAYMTPFLAISILFDSAQGVLSGVSRGCGWQHLAAWTNLAAFYVIGMPISILLGFKFGLHAKGLWIGLICGLFCQACTLLLITLRTKWSTMELSVPDKQKHVLVLNQITLYRGLSDYIIPDPV</sequence>
<reference evidence="7 8" key="1">
    <citation type="journal article" date="2019" name="Nat. Plants">
        <title>Stout camphor tree genome fills gaps in understanding of flowering plant genome evolution.</title>
        <authorList>
            <person name="Chaw S.M."/>
            <person name="Liu Y.C."/>
            <person name="Wu Y.W."/>
            <person name="Wang H.Y."/>
            <person name="Lin C.I."/>
            <person name="Wu C.S."/>
            <person name="Ke H.M."/>
            <person name="Chang L.Y."/>
            <person name="Hsu C.Y."/>
            <person name="Yang H.T."/>
            <person name="Sudianto E."/>
            <person name="Hsu M.H."/>
            <person name="Wu K.P."/>
            <person name="Wang L.N."/>
            <person name="Leebens-Mack J.H."/>
            <person name="Tsai I.J."/>
        </authorList>
    </citation>
    <scope>NUCLEOTIDE SEQUENCE [LARGE SCALE GENOMIC DNA]</scope>
    <source>
        <strain evidence="8">cv. Chaw 1501</strain>
        <tissue evidence="7">Young leaves</tissue>
    </source>
</reference>
<dbReference type="STRING" id="337451.A0A443P698"/>
<accession>A0A443P698</accession>
<dbReference type="GO" id="GO:0015297">
    <property type="term" value="F:antiporter activity"/>
    <property type="evidence" value="ECO:0007669"/>
    <property type="project" value="InterPro"/>
</dbReference>
<comment type="caution">
    <text evidence="7">The sequence shown here is derived from an EMBL/GenBank/DDBJ whole genome shotgun (WGS) entry which is preliminary data.</text>
</comment>
<evidence type="ECO:0000256" key="1">
    <source>
        <dbReference type="ARBA" id="ARBA00004141"/>
    </source>
</evidence>
<gene>
    <name evidence="7" type="ORF">CKAN_01517500</name>
</gene>
<feature type="transmembrane region" description="Helical" evidence="6">
    <location>
        <begin position="293"/>
        <end position="316"/>
    </location>
</feature>
<evidence type="ECO:0000256" key="2">
    <source>
        <dbReference type="ARBA" id="ARBA00010199"/>
    </source>
</evidence>
<keyword evidence="5 6" id="KW-0472">Membrane</keyword>
<dbReference type="NCBIfam" id="TIGR00797">
    <property type="entry name" value="matE"/>
    <property type="match status" value="1"/>
</dbReference>
<evidence type="ECO:0000313" key="7">
    <source>
        <dbReference type="EMBL" id="RWR86285.1"/>
    </source>
</evidence>
<proteinExistence type="inferred from homology"/>
<name>A0A443P698_9MAGN</name>
<feature type="transmembrane region" description="Helical" evidence="6">
    <location>
        <begin position="153"/>
        <end position="174"/>
    </location>
</feature>
<feature type="transmembrane region" description="Helical" evidence="6">
    <location>
        <begin position="373"/>
        <end position="394"/>
    </location>
</feature>
<dbReference type="OrthoDB" id="2126698at2759"/>
<feature type="transmembrane region" description="Helical" evidence="6">
    <location>
        <begin position="109"/>
        <end position="133"/>
    </location>
</feature>
<dbReference type="AlphaFoldDB" id="A0A443P698"/>
<dbReference type="PANTHER" id="PTHR11206">
    <property type="entry name" value="MULTIDRUG RESISTANCE PROTEIN"/>
    <property type="match status" value="1"/>
</dbReference>
<dbReference type="Pfam" id="PF01554">
    <property type="entry name" value="MatE"/>
    <property type="match status" value="2"/>
</dbReference>
<feature type="transmembrane region" description="Helical" evidence="6">
    <location>
        <begin position="337"/>
        <end position="361"/>
    </location>
</feature>
<feature type="transmembrane region" description="Helical" evidence="6">
    <location>
        <begin position="253"/>
        <end position="273"/>
    </location>
</feature>
<dbReference type="Proteomes" id="UP000283530">
    <property type="component" value="Unassembled WGS sequence"/>
</dbReference>
<protein>
    <recommendedName>
        <fullName evidence="6">Protein DETOXIFICATION</fullName>
    </recommendedName>
    <alternativeName>
        <fullName evidence="6">Multidrug and toxic compound extrusion protein</fullName>
    </alternativeName>
</protein>
<comment type="similarity">
    <text evidence="2 6">Belongs to the multi antimicrobial extrusion (MATE) (TC 2.A.66.1) family.</text>
</comment>
<evidence type="ECO:0000313" key="8">
    <source>
        <dbReference type="Proteomes" id="UP000283530"/>
    </source>
</evidence>
<feature type="transmembrane region" description="Helical" evidence="6">
    <location>
        <begin position="181"/>
        <end position="202"/>
    </location>
</feature>
<evidence type="ECO:0000256" key="6">
    <source>
        <dbReference type="RuleBase" id="RU004914"/>
    </source>
</evidence>
<dbReference type="GO" id="GO:0042910">
    <property type="term" value="F:xenobiotic transmembrane transporter activity"/>
    <property type="evidence" value="ECO:0007669"/>
    <property type="project" value="InterPro"/>
</dbReference>
<dbReference type="GO" id="GO:0016020">
    <property type="term" value="C:membrane"/>
    <property type="evidence" value="ECO:0007669"/>
    <property type="project" value="UniProtKB-SubCell"/>
</dbReference>
<dbReference type="InterPro" id="IPR002528">
    <property type="entry name" value="MATE_fam"/>
</dbReference>
<feature type="transmembrane region" description="Helical" evidence="6">
    <location>
        <begin position="406"/>
        <end position="430"/>
    </location>
</feature>
<evidence type="ECO:0000256" key="3">
    <source>
        <dbReference type="ARBA" id="ARBA00022692"/>
    </source>
</evidence>
<dbReference type="GO" id="GO:1990961">
    <property type="term" value="P:xenobiotic detoxification by transmembrane export across the plasma membrane"/>
    <property type="evidence" value="ECO:0007669"/>
    <property type="project" value="InterPro"/>
</dbReference>
<dbReference type="CDD" id="cd13132">
    <property type="entry name" value="MATE_eukaryotic"/>
    <property type="match status" value="1"/>
</dbReference>
<keyword evidence="3 6" id="KW-0812">Transmembrane</keyword>
<dbReference type="InterPro" id="IPR045069">
    <property type="entry name" value="MATE_euk"/>
</dbReference>